<name>A0A7S1BVY2_9STRA</name>
<sequence>MKGIRFFDEITSLLIYLTIYHGIQIEAVGDVVRSTSGFGLSSPAIGRGYSHISGAFLSDCIDEPTEYRDEATFDYDYKMQSFTSRSSRAEEIKNGFSGFVLTGYFNGAMAEADRTADSKNTNNQHIITIMSIDKYFHTVDETNLELNERADNLLILGDILGFIMACGPRYVRSMRRRSEVSGFFTWYSDEETDAESVFSQKVGIGLFPLFGIPLPPTEVDLRHSEASTTWAYNDNMTIKMNAVGIDLTNVVSSSSLVATDVESYKKAIDFFFLKMISPNVGVIFSIEVVPWVHHPTFQTHSQVDSIDFGAGDVKVSVLQKKFNYMANAEHISNMDHVMRQSSRFLYNLHTCVGFLSSLTAEQMCKNWIESNIKPLPYGDKVFTNHNYNITTPGTGYENTEARFIQAGRLKYLLDGYGDSTTAPTTTVLETIYQQHHRYVTRFFMPCFKKLSDLDPNKSRTFYIFTEHWSSLPECNDVTCMMPNAYYANDVDANCILRPSLIQAYLVNEFCQPRLEVKANHTCP</sequence>
<evidence type="ECO:0008006" key="2">
    <source>
        <dbReference type="Google" id="ProtNLM"/>
    </source>
</evidence>
<dbReference type="EMBL" id="HBFR01036823">
    <property type="protein sequence ID" value="CAD8899598.1"/>
    <property type="molecule type" value="Transcribed_RNA"/>
</dbReference>
<proteinExistence type="predicted"/>
<gene>
    <name evidence="1" type="ORF">CHYS00102_LOCUS26814</name>
</gene>
<accession>A0A7S1BVY2</accession>
<reference evidence="1" key="1">
    <citation type="submission" date="2021-01" db="EMBL/GenBank/DDBJ databases">
        <authorList>
            <person name="Corre E."/>
            <person name="Pelletier E."/>
            <person name="Niang G."/>
            <person name="Scheremetjew M."/>
            <person name="Finn R."/>
            <person name="Kale V."/>
            <person name="Holt S."/>
            <person name="Cochrane G."/>
            <person name="Meng A."/>
            <person name="Brown T."/>
            <person name="Cohen L."/>
        </authorList>
    </citation>
    <scope>NUCLEOTIDE SEQUENCE</scope>
    <source>
        <strain evidence="1">308</strain>
    </source>
</reference>
<dbReference type="AlphaFoldDB" id="A0A7S1BVY2"/>
<organism evidence="1">
    <name type="scientific">Corethron hystrix</name>
    <dbReference type="NCBI Taxonomy" id="216773"/>
    <lineage>
        <taxon>Eukaryota</taxon>
        <taxon>Sar</taxon>
        <taxon>Stramenopiles</taxon>
        <taxon>Ochrophyta</taxon>
        <taxon>Bacillariophyta</taxon>
        <taxon>Coscinodiscophyceae</taxon>
        <taxon>Corethrophycidae</taxon>
        <taxon>Corethrales</taxon>
        <taxon>Corethraceae</taxon>
        <taxon>Corethron</taxon>
    </lineage>
</organism>
<evidence type="ECO:0000313" key="1">
    <source>
        <dbReference type="EMBL" id="CAD8899598.1"/>
    </source>
</evidence>
<protein>
    <recommendedName>
        <fullName evidence="2">MACPF domain-containing protein</fullName>
    </recommendedName>
</protein>